<feature type="compositionally biased region" description="Low complexity" evidence="1">
    <location>
        <begin position="394"/>
        <end position="403"/>
    </location>
</feature>
<dbReference type="Proteomes" id="UP000233524">
    <property type="component" value="Unassembled WGS sequence"/>
</dbReference>
<dbReference type="Gene3D" id="2.30.30.40">
    <property type="entry name" value="SH3 Domains"/>
    <property type="match status" value="1"/>
</dbReference>
<dbReference type="EMBL" id="NLAX01000010">
    <property type="protein sequence ID" value="PKS09106.1"/>
    <property type="molecule type" value="Genomic_DNA"/>
</dbReference>
<comment type="caution">
    <text evidence="2">The sequence shown here is derived from an EMBL/GenBank/DDBJ whole genome shotgun (WGS) entry which is preliminary data.</text>
</comment>
<dbReference type="STRING" id="41688.A0A2N3N9I4"/>
<keyword evidence="3" id="KW-1185">Reference proteome</keyword>
<feature type="compositionally biased region" description="Pro residues" evidence="1">
    <location>
        <begin position="152"/>
        <end position="164"/>
    </location>
</feature>
<dbReference type="InterPro" id="IPR036028">
    <property type="entry name" value="SH3-like_dom_sf"/>
</dbReference>
<accession>A0A2N3N9I4</accession>
<evidence type="ECO:0000313" key="3">
    <source>
        <dbReference type="Proteomes" id="UP000233524"/>
    </source>
</evidence>
<feature type="region of interest" description="Disordered" evidence="1">
    <location>
        <begin position="179"/>
        <end position="198"/>
    </location>
</feature>
<protein>
    <recommendedName>
        <fullName evidence="4">SH3 domain-containing protein</fullName>
    </recommendedName>
</protein>
<organism evidence="2 3">
    <name type="scientific">Lomentospora prolificans</name>
    <dbReference type="NCBI Taxonomy" id="41688"/>
    <lineage>
        <taxon>Eukaryota</taxon>
        <taxon>Fungi</taxon>
        <taxon>Dikarya</taxon>
        <taxon>Ascomycota</taxon>
        <taxon>Pezizomycotina</taxon>
        <taxon>Sordariomycetes</taxon>
        <taxon>Hypocreomycetidae</taxon>
        <taxon>Microascales</taxon>
        <taxon>Microascaceae</taxon>
        <taxon>Lomentospora</taxon>
    </lineage>
</organism>
<evidence type="ECO:0008006" key="4">
    <source>
        <dbReference type="Google" id="ProtNLM"/>
    </source>
</evidence>
<proteinExistence type="predicted"/>
<dbReference type="SUPFAM" id="SSF50044">
    <property type="entry name" value="SH3-domain"/>
    <property type="match status" value="1"/>
</dbReference>
<dbReference type="AlphaFoldDB" id="A0A2N3N9I4"/>
<feature type="compositionally biased region" description="Low complexity" evidence="1">
    <location>
        <begin position="180"/>
        <end position="189"/>
    </location>
</feature>
<feature type="region of interest" description="Disordered" evidence="1">
    <location>
        <begin position="268"/>
        <end position="302"/>
    </location>
</feature>
<reference evidence="2 3" key="1">
    <citation type="journal article" date="2017" name="G3 (Bethesda)">
        <title>First Draft Genome Sequence of the Pathogenic Fungus Lomentospora prolificans (Formerly Scedosporium prolificans).</title>
        <authorList>
            <person name="Luo R."/>
            <person name="Zimin A."/>
            <person name="Workman R."/>
            <person name="Fan Y."/>
            <person name="Pertea G."/>
            <person name="Grossman N."/>
            <person name="Wear M.P."/>
            <person name="Jia B."/>
            <person name="Miller H."/>
            <person name="Casadevall A."/>
            <person name="Timp W."/>
            <person name="Zhang S.X."/>
            <person name="Salzberg S.L."/>
        </authorList>
    </citation>
    <scope>NUCLEOTIDE SEQUENCE [LARGE SCALE GENOMIC DNA]</scope>
    <source>
        <strain evidence="2 3">JHH-5317</strain>
    </source>
</reference>
<feature type="compositionally biased region" description="Polar residues" evidence="1">
    <location>
        <begin position="359"/>
        <end position="393"/>
    </location>
</feature>
<feature type="region of interest" description="Disordered" evidence="1">
    <location>
        <begin position="359"/>
        <end position="403"/>
    </location>
</feature>
<dbReference type="InParanoid" id="A0A2N3N9I4"/>
<evidence type="ECO:0000256" key="1">
    <source>
        <dbReference type="SAM" id="MobiDB-lite"/>
    </source>
</evidence>
<feature type="compositionally biased region" description="Polar residues" evidence="1">
    <location>
        <begin position="275"/>
        <end position="298"/>
    </location>
</feature>
<dbReference type="CDD" id="cd00174">
    <property type="entry name" value="SH3"/>
    <property type="match status" value="1"/>
</dbReference>
<gene>
    <name evidence="2" type="ORF">jhhlp_003720</name>
</gene>
<feature type="region of interest" description="Disordered" evidence="1">
    <location>
        <begin position="130"/>
        <end position="164"/>
    </location>
</feature>
<evidence type="ECO:0000313" key="2">
    <source>
        <dbReference type="EMBL" id="PKS09106.1"/>
    </source>
</evidence>
<dbReference type="OrthoDB" id="5243589at2759"/>
<name>A0A2N3N9I4_9PEZI</name>
<feature type="region of interest" description="Disordered" evidence="1">
    <location>
        <begin position="773"/>
        <end position="823"/>
    </location>
</feature>
<dbReference type="VEuPathDB" id="FungiDB:jhhlp_003720"/>
<sequence>MDLVNDLVLTPFREIVEKGKIALENAGDDHPAMHKASQALVKEGERALKKIEPLCKKHMDEYGSNFMDALKENDEIAQYRTDLNELLWEFDEFIEVDEFDAEKFSGLQALSRKAAPRIYDIIMRMKLEPAPRDDNTLQSPVSESSDGRATIPTPPPSAVGVPPSIPPVMIPASALKRGRSAASAISAPTTPLPTPPPRRSLPTPITAEHIDIPIPPMPPNLNPWDIKTKPPMNHMAYSAKNGTNPPERRRPIMINPGEIVVPSGLENISRRESQRSSQTLSPTDSHASFQPPNESPTLGTALPAVPLHGRARIMGYPPSAHRVVDQSIPEHSTVHGNMRPATAHQSLDKTSNLRISNTDLPRQQSTDSFHSSVYGATSSSGGDNRTSSMSINDSSSVGSPVMGQGGVPVMPGTPRDSVPEPAPIIAGDDGLIPVDSEQKPSAPTIPRRDTSITLNSSFYQLKGFCEGAKDVLRGELGVKKVKKPSFSGAQQTAKCTHCFYELDWKEIELDINHSGDANFAIGDVGYRIRFLQKSHLPTKRADEPLYACLFCIQEGQTPHDGDATVFFGQKELCEHLSRHPRPLPNVPGVTVVEDTTIPPAIRSSYDLHLKGPVEPNIIDDKREEIYKLPIATAKEMVKKMYGMKLLHDRTPAFELAPGATIVGVTFPDKYFGEWCMGYHEGKYASFPIEVARLHPPPSHELRMGGSSSVRAVARWKFSIKEKGKAEWLKFDKGETINSLSWTEFDHWCWSGTNAKGKWGIFPKAFLDLTTIREGDDSSDRSSIISGGTTKTRVLGRFSSKRSDTRPETPSSKSMSPLAMNFNG</sequence>